<gene>
    <name evidence="5" type="ORF">FJZ00_02040</name>
</gene>
<keyword evidence="1 3" id="KW-0597">Phosphoprotein</keyword>
<evidence type="ECO:0000313" key="6">
    <source>
        <dbReference type="Proteomes" id="UP000703893"/>
    </source>
</evidence>
<dbReference type="InterPro" id="IPR001789">
    <property type="entry name" value="Sig_transdc_resp-reg_receiver"/>
</dbReference>
<evidence type="ECO:0000259" key="4">
    <source>
        <dbReference type="PROSITE" id="PS50110"/>
    </source>
</evidence>
<organism evidence="5 6">
    <name type="scientific">Candidatus Tanganyikabacteria bacterium</name>
    <dbReference type="NCBI Taxonomy" id="2961651"/>
    <lineage>
        <taxon>Bacteria</taxon>
        <taxon>Bacillati</taxon>
        <taxon>Candidatus Sericytochromatia</taxon>
        <taxon>Candidatus Tanganyikabacteria</taxon>
    </lineage>
</organism>
<dbReference type="GO" id="GO:0000160">
    <property type="term" value="P:phosphorelay signal transduction system"/>
    <property type="evidence" value="ECO:0007669"/>
    <property type="project" value="UniProtKB-KW"/>
</dbReference>
<dbReference type="SMART" id="SM00448">
    <property type="entry name" value="REC"/>
    <property type="match status" value="1"/>
</dbReference>
<dbReference type="Proteomes" id="UP000703893">
    <property type="component" value="Unassembled WGS sequence"/>
</dbReference>
<dbReference type="PROSITE" id="PS50110">
    <property type="entry name" value="RESPONSE_REGULATORY"/>
    <property type="match status" value="1"/>
</dbReference>
<feature type="domain" description="Response regulatory" evidence="4">
    <location>
        <begin position="4"/>
        <end position="119"/>
    </location>
</feature>
<sequence length="145" mass="16040">MKAKILIVDDAAFSRSTLKDLLVGAGYEVAGMARDGDEGIFLYEILRPDVVTMDLVMPRRDGLSAIHEIRRFDPDAQIVVCSALTHARVVREALLAGARDFIVKPYEPKRVIEALSRAVTAREKVAYKVFEKGADVTNVGPKQRV</sequence>
<keyword evidence="2" id="KW-0902">Two-component regulatory system</keyword>
<dbReference type="Pfam" id="PF00072">
    <property type="entry name" value="Response_reg"/>
    <property type="match status" value="1"/>
</dbReference>
<dbReference type="SUPFAM" id="SSF52172">
    <property type="entry name" value="CheY-like"/>
    <property type="match status" value="1"/>
</dbReference>
<proteinExistence type="predicted"/>
<evidence type="ECO:0000256" key="3">
    <source>
        <dbReference type="PROSITE-ProRule" id="PRU00169"/>
    </source>
</evidence>
<evidence type="ECO:0000313" key="5">
    <source>
        <dbReference type="EMBL" id="MBM3273905.1"/>
    </source>
</evidence>
<protein>
    <submittedName>
        <fullName evidence="5">Response regulator</fullName>
    </submittedName>
</protein>
<dbReference type="Gene3D" id="3.40.50.2300">
    <property type="match status" value="1"/>
</dbReference>
<dbReference type="InterPro" id="IPR050595">
    <property type="entry name" value="Bact_response_regulator"/>
</dbReference>
<accession>A0A938BME9</accession>
<dbReference type="PANTHER" id="PTHR44591">
    <property type="entry name" value="STRESS RESPONSE REGULATOR PROTEIN 1"/>
    <property type="match status" value="1"/>
</dbReference>
<name>A0A938BME9_9BACT</name>
<reference evidence="5 6" key="1">
    <citation type="submission" date="2019-03" db="EMBL/GenBank/DDBJ databases">
        <title>Lake Tanganyika Metagenome-Assembled Genomes (MAGs).</title>
        <authorList>
            <person name="Tran P."/>
        </authorList>
    </citation>
    <scope>NUCLEOTIDE SEQUENCE [LARGE SCALE GENOMIC DNA]</scope>
    <source>
        <strain evidence="5">K_DeepCast_65m_m2_236</strain>
    </source>
</reference>
<comment type="caution">
    <text evidence="5">The sequence shown here is derived from an EMBL/GenBank/DDBJ whole genome shotgun (WGS) entry which is preliminary data.</text>
</comment>
<evidence type="ECO:0000256" key="2">
    <source>
        <dbReference type="ARBA" id="ARBA00023012"/>
    </source>
</evidence>
<feature type="modified residue" description="4-aspartylphosphate" evidence="3">
    <location>
        <position position="54"/>
    </location>
</feature>
<dbReference type="EMBL" id="VGJX01000074">
    <property type="protein sequence ID" value="MBM3273905.1"/>
    <property type="molecule type" value="Genomic_DNA"/>
</dbReference>
<dbReference type="AlphaFoldDB" id="A0A938BME9"/>
<dbReference type="PANTHER" id="PTHR44591:SF14">
    <property type="entry name" value="PROTEIN PILG"/>
    <property type="match status" value="1"/>
</dbReference>
<dbReference type="InterPro" id="IPR011006">
    <property type="entry name" value="CheY-like_superfamily"/>
</dbReference>
<evidence type="ECO:0000256" key="1">
    <source>
        <dbReference type="ARBA" id="ARBA00022553"/>
    </source>
</evidence>